<organism evidence="1 2">
    <name type="scientific">Pseudidiomarina aestuarii</name>
    <dbReference type="NCBI Taxonomy" id="624146"/>
    <lineage>
        <taxon>Bacteria</taxon>
        <taxon>Pseudomonadati</taxon>
        <taxon>Pseudomonadota</taxon>
        <taxon>Gammaproteobacteria</taxon>
        <taxon>Alteromonadales</taxon>
        <taxon>Idiomarinaceae</taxon>
        <taxon>Pseudidiomarina</taxon>
    </lineage>
</organism>
<dbReference type="InterPro" id="IPR035093">
    <property type="entry name" value="RelE/ParE_toxin_dom_sf"/>
</dbReference>
<proteinExistence type="predicted"/>
<gene>
    <name evidence="1" type="ORF">C9927_02515</name>
</gene>
<evidence type="ECO:0000313" key="1">
    <source>
        <dbReference type="EMBL" id="PTB89100.1"/>
    </source>
</evidence>
<reference evidence="1 2" key="1">
    <citation type="submission" date="2018-03" db="EMBL/GenBank/DDBJ databases">
        <title>Cross-interface Injection: A General Nanoliter Liquid Handling Method Applied to Single Cells Genome Amplification Automated Nanoliter Liquid Handling Applied to Single Cell Multiple Displacement Amplification.</title>
        <authorList>
            <person name="Yun J."/>
            <person name="Xu P."/>
            <person name="Xu J."/>
            <person name="Dai X."/>
            <person name="Wang Y."/>
            <person name="Zheng X."/>
            <person name="Cao C."/>
            <person name="Yi Q."/>
            <person name="Zhu Y."/>
            <person name="Wang L."/>
            <person name="Dong Z."/>
            <person name="Huang Y."/>
            <person name="Huang L."/>
            <person name="Du W."/>
        </authorList>
    </citation>
    <scope>NUCLEOTIDE SEQUENCE [LARGE SCALE GENOMIC DNA]</scope>
    <source>
        <strain evidence="1 2">A12-4</strain>
    </source>
</reference>
<dbReference type="Gene3D" id="3.30.2310.20">
    <property type="entry name" value="RelE-like"/>
    <property type="match status" value="1"/>
</dbReference>
<evidence type="ECO:0000313" key="2">
    <source>
        <dbReference type="Proteomes" id="UP000242087"/>
    </source>
</evidence>
<name>A0A2T4D5J4_9GAMM</name>
<sequence>MKPSNSTFKLAASPVFRITLQRFKAFLNARLGDESTTRVVENIKSRLKEDLEPNPYLAPISERLLALGLNEYRQFMTDEHNLVIYRVDELQHEIVLLLIMDSRQSIRKLLFEVNLLMN</sequence>
<dbReference type="Proteomes" id="UP000242087">
    <property type="component" value="Unassembled WGS sequence"/>
</dbReference>
<dbReference type="AlphaFoldDB" id="A0A2T4D5J4"/>
<accession>A0A2T4D5J4</accession>
<protein>
    <submittedName>
        <fullName evidence="1">Uncharacterized protein</fullName>
    </submittedName>
</protein>
<comment type="caution">
    <text evidence="1">The sequence shown here is derived from an EMBL/GenBank/DDBJ whole genome shotgun (WGS) entry which is preliminary data.</text>
</comment>
<dbReference type="EMBL" id="PYVF01000024">
    <property type="protein sequence ID" value="PTB89100.1"/>
    <property type="molecule type" value="Genomic_DNA"/>
</dbReference>